<accession>A0A7S0H1I0</accession>
<keyword evidence="1" id="KW-0175">Coiled coil</keyword>
<reference evidence="4" key="1">
    <citation type="submission" date="2021-01" db="EMBL/GenBank/DDBJ databases">
        <authorList>
            <person name="Corre E."/>
            <person name="Pelletier E."/>
            <person name="Niang G."/>
            <person name="Scheremetjew M."/>
            <person name="Finn R."/>
            <person name="Kale V."/>
            <person name="Holt S."/>
            <person name="Cochrane G."/>
            <person name="Meng A."/>
            <person name="Brown T."/>
            <person name="Cohen L."/>
        </authorList>
    </citation>
    <scope>NUCLEOTIDE SEQUENCE</scope>
    <source>
        <strain evidence="4">CCAC1681</strain>
    </source>
</reference>
<dbReference type="InterPro" id="IPR011009">
    <property type="entry name" value="Kinase-like_dom_sf"/>
</dbReference>
<name>A0A7S0H1I0_MICPS</name>
<evidence type="ECO:0000256" key="2">
    <source>
        <dbReference type="SAM" id="MobiDB-lite"/>
    </source>
</evidence>
<feature type="coiled-coil region" evidence="1">
    <location>
        <begin position="554"/>
        <end position="595"/>
    </location>
</feature>
<evidence type="ECO:0000259" key="3">
    <source>
        <dbReference type="PROSITE" id="PS50011"/>
    </source>
</evidence>
<dbReference type="PANTHER" id="PTHR44329">
    <property type="entry name" value="SERINE/THREONINE-PROTEIN KINASE TNNI3K-RELATED"/>
    <property type="match status" value="1"/>
</dbReference>
<dbReference type="GO" id="GO:0005524">
    <property type="term" value="F:ATP binding"/>
    <property type="evidence" value="ECO:0007669"/>
    <property type="project" value="InterPro"/>
</dbReference>
<feature type="compositionally biased region" description="Basic and acidic residues" evidence="2">
    <location>
        <begin position="423"/>
        <end position="434"/>
    </location>
</feature>
<evidence type="ECO:0000256" key="1">
    <source>
        <dbReference type="SAM" id="Coils"/>
    </source>
</evidence>
<feature type="coiled-coil region" evidence="1">
    <location>
        <begin position="500"/>
        <end position="527"/>
    </location>
</feature>
<protein>
    <recommendedName>
        <fullName evidence="3">Protein kinase domain-containing protein</fullName>
    </recommendedName>
</protein>
<dbReference type="Gene3D" id="1.10.510.10">
    <property type="entry name" value="Transferase(Phosphotransferase) domain 1"/>
    <property type="match status" value="1"/>
</dbReference>
<dbReference type="SMART" id="SM00220">
    <property type="entry name" value="S_TKc"/>
    <property type="match status" value="1"/>
</dbReference>
<dbReference type="InterPro" id="IPR051681">
    <property type="entry name" value="Ser/Thr_Kinases-Pseudokinases"/>
</dbReference>
<dbReference type="Pfam" id="PF00069">
    <property type="entry name" value="Pkinase"/>
    <property type="match status" value="1"/>
</dbReference>
<dbReference type="EMBL" id="HBEN01013540">
    <property type="protein sequence ID" value="CAD8449692.1"/>
    <property type="molecule type" value="Transcribed_RNA"/>
</dbReference>
<dbReference type="InterPro" id="IPR008271">
    <property type="entry name" value="Ser/Thr_kinase_AS"/>
</dbReference>
<gene>
    <name evidence="4" type="ORF">MSP1401_LOCUS11270</name>
</gene>
<dbReference type="Gene3D" id="3.30.200.20">
    <property type="entry name" value="Phosphorylase Kinase, domain 1"/>
    <property type="match status" value="1"/>
</dbReference>
<dbReference type="PROSITE" id="PS50011">
    <property type="entry name" value="PROTEIN_KINASE_DOM"/>
    <property type="match status" value="1"/>
</dbReference>
<sequence length="596" mass="65318">MSFGVVASSSRWVRPPVRTSRDVRKRRHVRATRATVTEKQQSVGEIDEIALAGKLKEIGLELQDCVDKGSYAAIFKAVSLGDVGTGSNGAAGWQGEKGTVFAVKILLTSMTSEDFVRNFRREALLLGRVDHPGIIKMHHFGKSPQPFMVTEYCDGGNLWNAVKCEEIKAVKSDDDDSEDLAGVPKDMPLLDIPAIAMDVALALEYLHNAGFAHRDIKSSNVLLTWCPDLGRVRAKMCDFGSAAPISKMPRRPKKNLLGFSGRWQPVGTMLWMAPEMLEPPLEGATPPVGYSGDKVDVYSLGIVLWELMEWRIPWTGANISKQEVIDSVVGRNERLPLPSSCDKRLADVISAMWAASPVDRPDMGSVVKTFEAVGSKWDDAGNFAKVANRAAGEGEALARALSKYNAEQGNPLKEEDVGESSVEEAKAQADKTAEEAPATRAASGTDAADAAAEEEAAPAASGPAEPPRNWFGEVGAVDVEDVRAKLIPMLYPHMFASVTSDADMKRLDEQKAELRELQSKAVDLRARSKLDPFAAFTADAKGREAKRLDKTISLAAAESEVHAWRATRDLLREQLAEAEKQHLDWRRKYREIERKR</sequence>
<dbReference type="InterPro" id="IPR000719">
    <property type="entry name" value="Prot_kinase_dom"/>
</dbReference>
<proteinExistence type="predicted"/>
<feature type="compositionally biased region" description="Low complexity" evidence="2">
    <location>
        <begin position="436"/>
        <end position="450"/>
    </location>
</feature>
<dbReference type="PROSITE" id="PS00108">
    <property type="entry name" value="PROTEIN_KINASE_ST"/>
    <property type="match status" value="1"/>
</dbReference>
<feature type="region of interest" description="Disordered" evidence="2">
    <location>
        <begin position="407"/>
        <end position="469"/>
    </location>
</feature>
<dbReference type="GO" id="GO:0004674">
    <property type="term" value="F:protein serine/threonine kinase activity"/>
    <property type="evidence" value="ECO:0007669"/>
    <property type="project" value="TreeGrafter"/>
</dbReference>
<dbReference type="AlphaFoldDB" id="A0A7S0H1I0"/>
<dbReference type="SUPFAM" id="SSF56112">
    <property type="entry name" value="Protein kinase-like (PK-like)"/>
    <property type="match status" value="1"/>
</dbReference>
<organism evidence="4">
    <name type="scientific">Micromonas pusilla</name>
    <name type="common">Picoplanktonic green alga</name>
    <name type="synonym">Chromulina pusilla</name>
    <dbReference type="NCBI Taxonomy" id="38833"/>
    <lineage>
        <taxon>Eukaryota</taxon>
        <taxon>Viridiplantae</taxon>
        <taxon>Chlorophyta</taxon>
        <taxon>Mamiellophyceae</taxon>
        <taxon>Mamiellales</taxon>
        <taxon>Mamiellaceae</taxon>
        <taxon>Micromonas</taxon>
    </lineage>
</organism>
<feature type="domain" description="Protein kinase" evidence="3">
    <location>
        <begin position="60"/>
        <end position="373"/>
    </location>
</feature>
<evidence type="ECO:0000313" key="4">
    <source>
        <dbReference type="EMBL" id="CAD8449692.1"/>
    </source>
</evidence>